<dbReference type="Gene3D" id="3.40.630.30">
    <property type="match status" value="1"/>
</dbReference>
<evidence type="ECO:0000313" key="5">
    <source>
        <dbReference type="Proteomes" id="UP000319342"/>
    </source>
</evidence>
<dbReference type="SUPFAM" id="SSF55729">
    <property type="entry name" value="Acyl-CoA N-acyltransferases (Nat)"/>
    <property type="match status" value="1"/>
</dbReference>
<dbReference type="PANTHER" id="PTHR43877:SF2">
    <property type="entry name" value="AMINOALKYLPHOSPHONATE N-ACETYLTRANSFERASE-RELATED"/>
    <property type="match status" value="1"/>
</dbReference>
<keyword evidence="5" id="KW-1185">Reference proteome</keyword>
<name>A0A518CX58_9BACT</name>
<accession>A0A518CX58</accession>
<dbReference type="PANTHER" id="PTHR43877">
    <property type="entry name" value="AMINOALKYLPHOSPHONATE N-ACETYLTRANSFERASE-RELATED-RELATED"/>
    <property type="match status" value="1"/>
</dbReference>
<dbReference type="GO" id="GO:0016747">
    <property type="term" value="F:acyltransferase activity, transferring groups other than amino-acyl groups"/>
    <property type="evidence" value="ECO:0007669"/>
    <property type="project" value="InterPro"/>
</dbReference>
<dbReference type="CDD" id="cd04301">
    <property type="entry name" value="NAT_SF"/>
    <property type="match status" value="1"/>
</dbReference>
<dbReference type="InterPro" id="IPR016181">
    <property type="entry name" value="Acyl_CoA_acyltransferase"/>
</dbReference>
<dbReference type="Proteomes" id="UP000319342">
    <property type="component" value="Chromosome"/>
</dbReference>
<proteinExistence type="predicted"/>
<keyword evidence="2" id="KW-0012">Acyltransferase</keyword>
<dbReference type="InterPro" id="IPR050832">
    <property type="entry name" value="Bact_Acetyltransf"/>
</dbReference>
<organism evidence="4 5">
    <name type="scientific">Rohdeia mirabilis</name>
    <dbReference type="NCBI Taxonomy" id="2528008"/>
    <lineage>
        <taxon>Bacteria</taxon>
        <taxon>Pseudomonadati</taxon>
        <taxon>Planctomycetota</taxon>
        <taxon>Planctomycetia</taxon>
        <taxon>Planctomycetia incertae sedis</taxon>
        <taxon>Rohdeia</taxon>
    </lineage>
</organism>
<evidence type="ECO:0000256" key="1">
    <source>
        <dbReference type="ARBA" id="ARBA00022679"/>
    </source>
</evidence>
<reference evidence="4 5" key="1">
    <citation type="submission" date="2019-02" db="EMBL/GenBank/DDBJ databases">
        <title>Deep-cultivation of Planctomycetes and their phenomic and genomic characterization uncovers novel biology.</title>
        <authorList>
            <person name="Wiegand S."/>
            <person name="Jogler M."/>
            <person name="Boedeker C."/>
            <person name="Pinto D."/>
            <person name="Vollmers J."/>
            <person name="Rivas-Marin E."/>
            <person name="Kohn T."/>
            <person name="Peeters S.H."/>
            <person name="Heuer A."/>
            <person name="Rast P."/>
            <person name="Oberbeckmann S."/>
            <person name="Bunk B."/>
            <person name="Jeske O."/>
            <person name="Meyerdierks A."/>
            <person name="Storesund J.E."/>
            <person name="Kallscheuer N."/>
            <person name="Luecker S."/>
            <person name="Lage O.M."/>
            <person name="Pohl T."/>
            <person name="Merkel B.J."/>
            <person name="Hornburger P."/>
            <person name="Mueller R.-W."/>
            <person name="Bruemmer F."/>
            <person name="Labrenz M."/>
            <person name="Spormann A.M."/>
            <person name="Op den Camp H."/>
            <person name="Overmann J."/>
            <person name="Amann R."/>
            <person name="Jetten M.S.M."/>
            <person name="Mascher T."/>
            <person name="Medema M.H."/>
            <person name="Devos D.P."/>
            <person name="Kaster A.-K."/>
            <person name="Ovreas L."/>
            <person name="Rohde M."/>
            <person name="Galperin M.Y."/>
            <person name="Jogler C."/>
        </authorList>
    </citation>
    <scope>NUCLEOTIDE SEQUENCE [LARGE SCALE GENOMIC DNA]</scope>
    <source>
        <strain evidence="4 5">Pla163</strain>
    </source>
</reference>
<dbReference type="InterPro" id="IPR000182">
    <property type="entry name" value="GNAT_dom"/>
</dbReference>
<evidence type="ECO:0000313" key="4">
    <source>
        <dbReference type="EMBL" id="QDU83813.1"/>
    </source>
</evidence>
<dbReference type="Pfam" id="PF00583">
    <property type="entry name" value="Acetyltransf_1"/>
    <property type="match status" value="1"/>
</dbReference>
<dbReference type="RefSeq" id="WP_419186317.1">
    <property type="nucleotide sequence ID" value="NZ_CP036290.1"/>
</dbReference>
<feature type="domain" description="N-acetyltransferase" evidence="3">
    <location>
        <begin position="8"/>
        <end position="149"/>
    </location>
</feature>
<evidence type="ECO:0000256" key="2">
    <source>
        <dbReference type="ARBA" id="ARBA00023315"/>
    </source>
</evidence>
<sequence length="149" mass="17419">MTEQPIPIELRDVSDEADLRRCYRLVRELRPHLDEDGFVERVTAQRADGFHLLVAWSEDRPVGAVGYRYGAKLAWGEHCYVDDLIVDPTRRSRGVGHALLAEVRRRAIERNCEELHLDSRRERSDAHRFYEREGLAPSSLHFRQRLRGT</sequence>
<dbReference type="EMBL" id="CP036290">
    <property type="protein sequence ID" value="QDU83813.1"/>
    <property type="molecule type" value="Genomic_DNA"/>
</dbReference>
<gene>
    <name evidence="4" type="ORF">Pla163_09140</name>
</gene>
<protein>
    <submittedName>
        <fullName evidence="4">Aminoalkylphosphonic acid N-acetyltransferase</fullName>
    </submittedName>
</protein>
<evidence type="ECO:0000259" key="3">
    <source>
        <dbReference type="PROSITE" id="PS51186"/>
    </source>
</evidence>
<dbReference type="PROSITE" id="PS51186">
    <property type="entry name" value="GNAT"/>
    <property type="match status" value="1"/>
</dbReference>
<dbReference type="AlphaFoldDB" id="A0A518CX58"/>
<keyword evidence="1 4" id="KW-0808">Transferase</keyword>